<dbReference type="AlphaFoldDB" id="A0A498HU89"/>
<name>A0A498HU89_MALDO</name>
<dbReference type="Proteomes" id="UP000290289">
    <property type="component" value="Chromosome 15"/>
</dbReference>
<dbReference type="EMBL" id="RDQH01000341">
    <property type="protein sequence ID" value="RXH75158.1"/>
    <property type="molecule type" value="Genomic_DNA"/>
</dbReference>
<reference evidence="1 2" key="1">
    <citation type="submission" date="2018-10" db="EMBL/GenBank/DDBJ databases">
        <title>A high-quality apple genome assembly.</title>
        <authorList>
            <person name="Hu J."/>
        </authorList>
    </citation>
    <scope>NUCLEOTIDE SEQUENCE [LARGE SCALE GENOMIC DNA]</scope>
    <source>
        <strain evidence="2">cv. HFTH1</strain>
        <tissue evidence="1">Young leaf</tissue>
    </source>
</reference>
<comment type="caution">
    <text evidence="1">The sequence shown here is derived from an EMBL/GenBank/DDBJ whole genome shotgun (WGS) entry which is preliminary data.</text>
</comment>
<evidence type="ECO:0008006" key="3">
    <source>
        <dbReference type="Google" id="ProtNLM"/>
    </source>
</evidence>
<organism evidence="1 2">
    <name type="scientific">Malus domestica</name>
    <name type="common">Apple</name>
    <name type="synonym">Pyrus malus</name>
    <dbReference type="NCBI Taxonomy" id="3750"/>
    <lineage>
        <taxon>Eukaryota</taxon>
        <taxon>Viridiplantae</taxon>
        <taxon>Streptophyta</taxon>
        <taxon>Embryophyta</taxon>
        <taxon>Tracheophyta</taxon>
        <taxon>Spermatophyta</taxon>
        <taxon>Magnoliopsida</taxon>
        <taxon>eudicotyledons</taxon>
        <taxon>Gunneridae</taxon>
        <taxon>Pentapetalae</taxon>
        <taxon>rosids</taxon>
        <taxon>fabids</taxon>
        <taxon>Rosales</taxon>
        <taxon>Rosaceae</taxon>
        <taxon>Amygdaloideae</taxon>
        <taxon>Maleae</taxon>
        <taxon>Malus</taxon>
    </lineage>
</organism>
<keyword evidence="2" id="KW-1185">Reference proteome</keyword>
<protein>
    <recommendedName>
        <fullName evidence="3">F-box domain-containing protein</fullName>
    </recommendedName>
</protein>
<evidence type="ECO:0000313" key="2">
    <source>
        <dbReference type="Proteomes" id="UP000290289"/>
    </source>
</evidence>
<accession>A0A498HU89</accession>
<sequence length="128" mass="14827">MRGLSSSINAILIVPEKLELFDECGQEEFMHDPSPNHVVKVEVGCGYDASKSLERKEKGKVSLRYRNKMIALVHEAWEYPGHKRLKHTVEIKDVTEHVLPFLPAKTLSRFRAVRKEWDDLITSLFLMH</sequence>
<proteinExistence type="predicted"/>
<evidence type="ECO:0000313" key="1">
    <source>
        <dbReference type="EMBL" id="RXH75158.1"/>
    </source>
</evidence>
<gene>
    <name evidence="1" type="ORF">DVH24_029879</name>
</gene>